<feature type="domain" description="Histidine kinase" evidence="11">
    <location>
        <begin position="261"/>
        <end position="471"/>
    </location>
</feature>
<keyword evidence="10" id="KW-1133">Transmembrane helix</keyword>
<dbReference type="PANTHER" id="PTHR43065:SF10">
    <property type="entry name" value="PEROXIDE STRESS-ACTIVATED HISTIDINE KINASE MAK3"/>
    <property type="match status" value="1"/>
</dbReference>
<dbReference type="Gene3D" id="6.10.340.10">
    <property type="match status" value="1"/>
</dbReference>
<evidence type="ECO:0000256" key="5">
    <source>
        <dbReference type="ARBA" id="ARBA00022679"/>
    </source>
</evidence>
<dbReference type="SMART" id="SM00388">
    <property type="entry name" value="HisKA"/>
    <property type="match status" value="1"/>
</dbReference>
<keyword evidence="10" id="KW-0812">Transmembrane</keyword>
<dbReference type="CDD" id="cd00082">
    <property type="entry name" value="HisKA"/>
    <property type="match status" value="1"/>
</dbReference>
<evidence type="ECO:0000256" key="6">
    <source>
        <dbReference type="ARBA" id="ARBA00022741"/>
    </source>
</evidence>
<evidence type="ECO:0000256" key="9">
    <source>
        <dbReference type="ARBA" id="ARBA00023012"/>
    </source>
</evidence>
<accession>A0A6P0UKP7</accession>
<evidence type="ECO:0000256" key="10">
    <source>
        <dbReference type="SAM" id="Phobius"/>
    </source>
</evidence>
<keyword evidence="10" id="KW-0472">Membrane</keyword>
<keyword evidence="9" id="KW-0902">Two-component regulatory system</keyword>
<dbReference type="GO" id="GO:0000155">
    <property type="term" value="F:phosphorelay sensor kinase activity"/>
    <property type="evidence" value="ECO:0007669"/>
    <property type="project" value="InterPro"/>
</dbReference>
<dbReference type="Pfam" id="PF02518">
    <property type="entry name" value="HATPase_c"/>
    <property type="match status" value="1"/>
</dbReference>
<evidence type="ECO:0000259" key="11">
    <source>
        <dbReference type="PROSITE" id="PS50109"/>
    </source>
</evidence>
<dbReference type="AlphaFoldDB" id="A0A6P0UKP7"/>
<dbReference type="Pfam" id="PF00512">
    <property type="entry name" value="HisKA"/>
    <property type="match status" value="1"/>
</dbReference>
<dbReference type="InterPro" id="IPR003660">
    <property type="entry name" value="HAMP_dom"/>
</dbReference>
<dbReference type="Gene3D" id="1.10.287.130">
    <property type="match status" value="1"/>
</dbReference>
<dbReference type="Proteomes" id="UP000468581">
    <property type="component" value="Unassembled WGS sequence"/>
</dbReference>
<keyword evidence="6" id="KW-0547">Nucleotide-binding</keyword>
<feature type="transmembrane region" description="Helical" evidence="10">
    <location>
        <begin position="167"/>
        <end position="189"/>
    </location>
</feature>
<feature type="domain" description="HAMP" evidence="12">
    <location>
        <begin position="191"/>
        <end position="244"/>
    </location>
</feature>
<sequence>MILLVVIASVLIAGVTIYQYREQSKDYHQNRLERKERQIKASVEYVLRETTYPVETGYLDLIFKTDIYQIADVQNVNFNIYDLDGNLIKSSNPRFENESISTCLDPEVLNALEISSDKRYVEKKITAGDRYQSSYSYITDSKFKPLGILNLPYFEDDSFNDMELKEFLIRLGVVYLFMLLIAIFLAFFISKYITRSLKTISEKLDQIRLSKRNEKIIIENASEEVGTLIEAYNSMIDELEESAVKLARSEREHAWREMAKQVAHEIKNPLTPMRLSVQNFQRKFNPDDGDVNKKVEEYSKTLIQQIDTMSSIASAFSNFANMPAQQNETLNVVKVVKLALDIFNEDYIEFVAKEKEIVAYLDRTQLIRVITNLVKNAIQAINAGGNEDPKIIVSVISEGNEVKIEVEDNGIGIDDETKDLIFEPKFTTKSRGMGLGLGMVKNIVETYQGSINFTSEFGERTVFTVTLPKEKK</sequence>
<keyword evidence="7" id="KW-0418">Kinase</keyword>
<dbReference type="InterPro" id="IPR003661">
    <property type="entry name" value="HisK_dim/P_dom"/>
</dbReference>
<comment type="caution">
    <text evidence="13">The sequence shown here is derived from an EMBL/GenBank/DDBJ whole genome shotgun (WGS) entry which is preliminary data.</text>
</comment>
<dbReference type="InterPro" id="IPR005467">
    <property type="entry name" value="His_kinase_dom"/>
</dbReference>
<keyword evidence="4" id="KW-0597">Phosphoprotein</keyword>
<evidence type="ECO:0000256" key="8">
    <source>
        <dbReference type="ARBA" id="ARBA00022840"/>
    </source>
</evidence>
<keyword evidence="5" id="KW-0808">Transferase</keyword>
<dbReference type="CDD" id="cd00075">
    <property type="entry name" value="HATPase"/>
    <property type="match status" value="1"/>
</dbReference>
<comment type="catalytic activity">
    <reaction evidence="1">
        <text>ATP + protein L-histidine = ADP + protein N-phospho-L-histidine.</text>
        <dbReference type="EC" id="2.7.13.3"/>
    </reaction>
</comment>
<evidence type="ECO:0000313" key="13">
    <source>
        <dbReference type="EMBL" id="NER13122.1"/>
    </source>
</evidence>
<reference evidence="13 14" key="1">
    <citation type="submission" date="2020-01" db="EMBL/GenBank/DDBJ databases">
        <title>Leptobacterium flavescens.</title>
        <authorList>
            <person name="Wang G."/>
        </authorList>
    </citation>
    <scope>NUCLEOTIDE SEQUENCE [LARGE SCALE GENOMIC DNA]</scope>
    <source>
        <strain evidence="13 14">KCTC 22160</strain>
    </source>
</reference>
<dbReference type="GO" id="GO:0005524">
    <property type="term" value="F:ATP binding"/>
    <property type="evidence" value="ECO:0007669"/>
    <property type="project" value="UniProtKB-KW"/>
</dbReference>
<dbReference type="PANTHER" id="PTHR43065">
    <property type="entry name" value="SENSOR HISTIDINE KINASE"/>
    <property type="match status" value="1"/>
</dbReference>
<protein>
    <recommendedName>
        <fullName evidence="3">histidine kinase</fullName>
        <ecNumber evidence="3">2.7.13.3</ecNumber>
    </recommendedName>
</protein>
<dbReference type="InterPro" id="IPR004358">
    <property type="entry name" value="Sig_transdc_His_kin-like_C"/>
</dbReference>
<comment type="subcellular location">
    <subcellularLocation>
        <location evidence="2">Membrane</location>
    </subcellularLocation>
</comment>
<dbReference type="InterPro" id="IPR036890">
    <property type="entry name" value="HATPase_C_sf"/>
</dbReference>
<dbReference type="SMART" id="SM00387">
    <property type="entry name" value="HATPase_c"/>
    <property type="match status" value="1"/>
</dbReference>
<evidence type="ECO:0000256" key="4">
    <source>
        <dbReference type="ARBA" id="ARBA00022553"/>
    </source>
</evidence>
<dbReference type="SUPFAM" id="SSF55874">
    <property type="entry name" value="ATPase domain of HSP90 chaperone/DNA topoisomerase II/histidine kinase"/>
    <property type="match status" value="1"/>
</dbReference>
<dbReference type="PRINTS" id="PR00344">
    <property type="entry name" value="BCTRLSENSOR"/>
</dbReference>
<dbReference type="InterPro" id="IPR003594">
    <property type="entry name" value="HATPase_dom"/>
</dbReference>
<gene>
    <name evidence="13" type="ORF">GWK08_06705</name>
</gene>
<keyword evidence="8" id="KW-0067">ATP-binding</keyword>
<keyword evidence="14" id="KW-1185">Reference proteome</keyword>
<evidence type="ECO:0000256" key="3">
    <source>
        <dbReference type="ARBA" id="ARBA00012438"/>
    </source>
</evidence>
<dbReference type="SMART" id="SM00304">
    <property type="entry name" value="HAMP"/>
    <property type="match status" value="1"/>
</dbReference>
<dbReference type="EMBL" id="JAABOO010000001">
    <property type="protein sequence ID" value="NER13122.1"/>
    <property type="molecule type" value="Genomic_DNA"/>
</dbReference>
<evidence type="ECO:0000256" key="1">
    <source>
        <dbReference type="ARBA" id="ARBA00000085"/>
    </source>
</evidence>
<name>A0A6P0UKP7_9FLAO</name>
<dbReference type="RefSeq" id="WP_163606309.1">
    <property type="nucleotide sequence ID" value="NZ_JAABOO010000001.1"/>
</dbReference>
<dbReference type="InterPro" id="IPR036097">
    <property type="entry name" value="HisK_dim/P_sf"/>
</dbReference>
<dbReference type="GO" id="GO:0016020">
    <property type="term" value="C:membrane"/>
    <property type="evidence" value="ECO:0007669"/>
    <property type="project" value="UniProtKB-SubCell"/>
</dbReference>
<dbReference type="PROSITE" id="PS50885">
    <property type="entry name" value="HAMP"/>
    <property type="match status" value="1"/>
</dbReference>
<evidence type="ECO:0000256" key="7">
    <source>
        <dbReference type="ARBA" id="ARBA00022777"/>
    </source>
</evidence>
<dbReference type="SUPFAM" id="SSF47384">
    <property type="entry name" value="Homodimeric domain of signal transducing histidine kinase"/>
    <property type="match status" value="1"/>
</dbReference>
<evidence type="ECO:0000259" key="12">
    <source>
        <dbReference type="PROSITE" id="PS50885"/>
    </source>
</evidence>
<organism evidence="13 14">
    <name type="scientific">Leptobacterium flavescens</name>
    <dbReference type="NCBI Taxonomy" id="472055"/>
    <lineage>
        <taxon>Bacteria</taxon>
        <taxon>Pseudomonadati</taxon>
        <taxon>Bacteroidota</taxon>
        <taxon>Flavobacteriia</taxon>
        <taxon>Flavobacteriales</taxon>
        <taxon>Flavobacteriaceae</taxon>
        <taxon>Leptobacterium</taxon>
    </lineage>
</organism>
<evidence type="ECO:0000256" key="2">
    <source>
        <dbReference type="ARBA" id="ARBA00004370"/>
    </source>
</evidence>
<dbReference type="Gene3D" id="3.30.565.10">
    <property type="entry name" value="Histidine kinase-like ATPase, C-terminal domain"/>
    <property type="match status" value="1"/>
</dbReference>
<dbReference type="PROSITE" id="PS50109">
    <property type="entry name" value="HIS_KIN"/>
    <property type="match status" value="1"/>
</dbReference>
<evidence type="ECO:0000313" key="14">
    <source>
        <dbReference type="Proteomes" id="UP000468581"/>
    </source>
</evidence>
<proteinExistence type="predicted"/>
<dbReference type="EC" id="2.7.13.3" evidence="3"/>